<gene>
    <name evidence="6" type="primary">CHM</name>
    <name evidence="6" type="ORF">BLAG_LOCUS20900</name>
</gene>
<dbReference type="GO" id="GO:0005092">
    <property type="term" value="F:GDP-dissociation inhibitor activity"/>
    <property type="evidence" value="ECO:0007669"/>
    <property type="project" value="InterPro"/>
</dbReference>
<feature type="compositionally biased region" description="Polar residues" evidence="5">
    <location>
        <begin position="267"/>
        <end position="276"/>
    </location>
</feature>
<evidence type="ECO:0000256" key="2">
    <source>
        <dbReference type="ARBA" id="ARBA00005593"/>
    </source>
</evidence>
<comment type="similarity">
    <text evidence="2">Belongs to the Rab GDI family.</text>
</comment>
<dbReference type="GO" id="GO:0005829">
    <property type="term" value="C:cytosol"/>
    <property type="evidence" value="ECO:0007669"/>
    <property type="project" value="UniProtKB-SubCell"/>
</dbReference>
<dbReference type="GO" id="GO:0005096">
    <property type="term" value="F:GTPase activator activity"/>
    <property type="evidence" value="ECO:0007669"/>
    <property type="project" value="UniProtKB-KW"/>
</dbReference>
<dbReference type="FunFam" id="1.10.405.10:FF:000003">
    <property type="entry name" value="Rab proteins geranylgeranyltransferase component A"/>
    <property type="match status" value="1"/>
</dbReference>
<dbReference type="FunFam" id="3.50.50.60:FF:000108">
    <property type="entry name" value="Rab proteins geranylgeranyltransferase component A"/>
    <property type="match status" value="1"/>
</dbReference>
<feature type="compositionally biased region" description="Basic and acidic residues" evidence="5">
    <location>
        <begin position="774"/>
        <end position="785"/>
    </location>
</feature>
<dbReference type="InterPro" id="IPR001738">
    <property type="entry name" value="Rab_escort"/>
</dbReference>
<feature type="region of interest" description="Disordered" evidence="5">
    <location>
        <begin position="111"/>
        <end position="294"/>
    </location>
</feature>
<evidence type="ECO:0000256" key="4">
    <source>
        <dbReference type="ARBA" id="ARBA00022490"/>
    </source>
</evidence>
<feature type="compositionally biased region" description="Acidic residues" evidence="5">
    <location>
        <begin position="163"/>
        <end position="174"/>
    </location>
</feature>
<feature type="compositionally biased region" description="Basic and acidic residues" evidence="5">
    <location>
        <begin position="111"/>
        <end position="136"/>
    </location>
</feature>
<dbReference type="InterPro" id="IPR018203">
    <property type="entry name" value="GDP_dissociation_inhibitor"/>
</dbReference>
<reference evidence="6" key="1">
    <citation type="submission" date="2022-01" db="EMBL/GenBank/DDBJ databases">
        <authorList>
            <person name="Braso-Vives M."/>
        </authorList>
    </citation>
    <scope>NUCLEOTIDE SEQUENCE</scope>
</reference>
<keyword evidence="4" id="KW-0963">Cytoplasm</keyword>
<name>A0A8K0A4E7_BRALA</name>
<feature type="compositionally biased region" description="Gly residues" evidence="5">
    <location>
        <begin position="746"/>
        <end position="769"/>
    </location>
</feature>
<evidence type="ECO:0000256" key="5">
    <source>
        <dbReference type="SAM" id="MobiDB-lite"/>
    </source>
</evidence>
<feature type="compositionally biased region" description="Basic and acidic residues" evidence="5">
    <location>
        <begin position="718"/>
        <end position="729"/>
    </location>
</feature>
<dbReference type="Pfam" id="PF00996">
    <property type="entry name" value="GDI"/>
    <property type="match status" value="2"/>
</dbReference>
<feature type="compositionally biased region" description="Low complexity" evidence="5">
    <location>
        <begin position="137"/>
        <end position="149"/>
    </location>
</feature>
<dbReference type="Proteomes" id="UP000838412">
    <property type="component" value="Chromosome 6"/>
</dbReference>
<evidence type="ECO:0000256" key="3">
    <source>
        <dbReference type="ARBA" id="ARBA00022468"/>
    </source>
</evidence>
<dbReference type="GO" id="GO:0005968">
    <property type="term" value="C:Rab-protein geranylgeranyltransferase complex"/>
    <property type="evidence" value="ECO:0007669"/>
    <property type="project" value="TreeGrafter"/>
</dbReference>
<feature type="region of interest" description="Disordered" evidence="5">
    <location>
        <begin position="680"/>
        <end position="785"/>
    </location>
</feature>
<evidence type="ECO:0000313" key="6">
    <source>
        <dbReference type="EMBL" id="CAH1267614.1"/>
    </source>
</evidence>
<dbReference type="InterPro" id="IPR036188">
    <property type="entry name" value="FAD/NAD-bd_sf"/>
</dbReference>
<comment type="subcellular location">
    <subcellularLocation>
        <location evidence="1">Cytoplasm</location>
        <location evidence="1">Cytosol</location>
    </subcellularLocation>
</comment>
<dbReference type="SUPFAM" id="SSF54373">
    <property type="entry name" value="FAD-linked reductases, C-terminal domain"/>
    <property type="match status" value="1"/>
</dbReference>
<dbReference type="PIRSF" id="PIRSF016550">
    <property type="entry name" value="Rab_ger_ger_transf_A_euk"/>
    <property type="match status" value="1"/>
</dbReference>
<feature type="compositionally biased region" description="Basic and acidic residues" evidence="5">
    <location>
        <begin position="175"/>
        <end position="249"/>
    </location>
</feature>
<dbReference type="SUPFAM" id="SSF51905">
    <property type="entry name" value="FAD/NAD(P)-binding domain"/>
    <property type="match status" value="1"/>
</dbReference>
<dbReference type="OrthoDB" id="1923006at2759"/>
<evidence type="ECO:0000313" key="7">
    <source>
        <dbReference type="Proteomes" id="UP000838412"/>
    </source>
</evidence>
<proteinExistence type="inferred from homology"/>
<dbReference type="GO" id="GO:0016192">
    <property type="term" value="P:vesicle-mediated transport"/>
    <property type="evidence" value="ECO:0007669"/>
    <property type="project" value="TreeGrafter"/>
</dbReference>
<keyword evidence="3" id="KW-0343">GTPase activation</keyword>
<sequence length="785" mass="87339">MADELPTEFDAIVLGTGMAESILAAALARCGQKVLHLDRNDYYSGDWATFNWDGLQRWITRQTHPAVQAMNEAEGTKPVECSKLEEGESALSVPQQANTISSLEMFTYVREKAEEPPSEEKEAQEKSETVTDKEEGQTTAAEETQQQIHTTEDSEQATGEVESPAEDTAETLAEENERGDKSDARCEEEKQDSPEEKKQDSPEEKKQDSPEEKKQDSPEEKKQDSPEEKKQDSPEEKKQDSPEEKKQDSLEEEKQDSEEKEKHDSPAPSSSGTQQKEVQEKAAPPKKMEPKKWTMDDIHKEWRRFNIDLSPKMLFGRGSLVELLITSNISRYCEFKAVSRILTLLNGKLEQVPCSRADVFSSKFVTVLEKRMLMKFLTFCVEYEQHPEDYQGWEEKPFSEYLQSRQLTPNLQHFIFHAIAMATRDATTLKGLKSTQRFLRSLGRYGNTPFLWPLYGPGELPQCFCRMCAVFAGIYCLRRAARELIIDKDSSKCKGIVCTEGQRISCRWMVMQGSYVPHMCRKPDPPVGSVSRGIFFTDRSMKASENEQITLLSIPPAEGCNFPVRAVELGNGASTCPKGMFIVHLTSQCTGSAKADLQPAAEQLFQPLNTEDADTESEKPKVLWCVYFSQLDSTDCDPSSLYTGLPENIVVTSGPGVDLGYEYAVQQARTLFEQMCPGEEFLPAAPNPEDIIYEDDDGYKSGEAPSSSDNSEENGNDSEWKPDQEKLDEGVAGASNEVSQDAAGGEAQGGDEGLPAGGGEDVPQGGEGTGDTQAEPKDTEEQAET</sequence>
<dbReference type="PRINTS" id="PR00891">
    <property type="entry name" value="RABGDIREP"/>
</dbReference>
<dbReference type="AlphaFoldDB" id="A0A8K0A4E7"/>
<keyword evidence="7" id="KW-1185">Reference proteome</keyword>
<dbReference type="Gene3D" id="1.10.405.10">
    <property type="entry name" value="Guanine Nucleotide Dissociation Inhibitor, domain 1"/>
    <property type="match status" value="1"/>
</dbReference>
<dbReference type="GO" id="GO:0007264">
    <property type="term" value="P:small GTPase-mediated signal transduction"/>
    <property type="evidence" value="ECO:0007669"/>
    <property type="project" value="InterPro"/>
</dbReference>
<dbReference type="Gene3D" id="3.30.519.10">
    <property type="entry name" value="Guanine Nucleotide Dissociation Inhibitor, domain 2"/>
    <property type="match status" value="1"/>
</dbReference>
<protein>
    <submittedName>
        <fullName evidence="6">CHM protein</fullName>
    </submittedName>
</protein>
<dbReference type="GO" id="GO:0005634">
    <property type="term" value="C:nucleus"/>
    <property type="evidence" value="ECO:0007669"/>
    <property type="project" value="TreeGrafter"/>
</dbReference>
<evidence type="ECO:0000256" key="1">
    <source>
        <dbReference type="ARBA" id="ARBA00004514"/>
    </source>
</evidence>
<dbReference type="PANTHER" id="PTHR11787:SF4">
    <property type="entry name" value="CHM, RAB ESCORT PROTEIN 1"/>
    <property type="match status" value="1"/>
</dbReference>
<accession>A0A8K0A4E7</accession>
<dbReference type="PANTHER" id="PTHR11787">
    <property type="entry name" value="RAB GDP-DISSOCIATION INHIBITOR"/>
    <property type="match status" value="1"/>
</dbReference>
<organism evidence="6 7">
    <name type="scientific">Branchiostoma lanceolatum</name>
    <name type="common">Common lancelet</name>
    <name type="synonym">Amphioxus lanceolatum</name>
    <dbReference type="NCBI Taxonomy" id="7740"/>
    <lineage>
        <taxon>Eukaryota</taxon>
        <taxon>Metazoa</taxon>
        <taxon>Chordata</taxon>
        <taxon>Cephalochordata</taxon>
        <taxon>Leptocardii</taxon>
        <taxon>Amphioxiformes</taxon>
        <taxon>Branchiostomatidae</taxon>
        <taxon>Branchiostoma</taxon>
    </lineage>
</organism>
<dbReference type="EMBL" id="OV696691">
    <property type="protein sequence ID" value="CAH1267614.1"/>
    <property type="molecule type" value="Genomic_DNA"/>
</dbReference>
<dbReference type="Gene3D" id="3.50.50.60">
    <property type="entry name" value="FAD/NAD(P)-binding domain"/>
    <property type="match status" value="2"/>
</dbReference>